<comment type="caution">
    <text evidence="4">The sequence shown here is derived from an EMBL/GenBank/DDBJ whole genome shotgun (WGS) entry which is preliminary data.</text>
</comment>
<proteinExistence type="predicted"/>
<feature type="region of interest" description="Disordered" evidence="2">
    <location>
        <begin position="795"/>
        <end position="837"/>
    </location>
</feature>
<dbReference type="PROSITE" id="PS50157">
    <property type="entry name" value="ZINC_FINGER_C2H2_2"/>
    <property type="match status" value="2"/>
</dbReference>
<dbReference type="PANTHER" id="PTHR35391:SF3">
    <property type="entry name" value="FINGER DOMAIN PROTEIN, PUTATIVE (AFU_ORTHOLOGUE AFUA_8G04300)-RELATED"/>
    <property type="match status" value="1"/>
</dbReference>
<feature type="compositionally biased region" description="Polar residues" evidence="2">
    <location>
        <begin position="191"/>
        <end position="200"/>
    </location>
</feature>
<dbReference type="InterPro" id="IPR036236">
    <property type="entry name" value="Znf_C2H2_sf"/>
</dbReference>
<dbReference type="InterPro" id="IPR013087">
    <property type="entry name" value="Znf_C2H2_type"/>
</dbReference>
<dbReference type="GO" id="GO:0008270">
    <property type="term" value="F:zinc ion binding"/>
    <property type="evidence" value="ECO:0007669"/>
    <property type="project" value="UniProtKB-KW"/>
</dbReference>
<keyword evidence="1" id="KW-0863">Zinc-finger</keyword>
<evidence type="ECO:0000256" key="1">
    <source>
        <dbReference type="PROSITE-ProRule" id="PRU00042"/>
    </source>
</evidence>
<reference evidence="4" key="2">
    <citation type="submission" date="2023-05" db="EMBL/GenBank/DDBJ databases">
        <authorList>
            <consortium name="Lawrence Berkeley National Laboratory"/>
            <person name="Steindorff A."/>
            <person name="Hensen N."/>
            <person name="Bonometti L."/>
            <person name="Westerberg I."/>
            <person name="Brannstrom I.O."/>
            <person name="Guillou S."/>
            <person name="Cros-Aarteil S."/>
            <person name="Calhoun S."/>
            <person name="Haridas S."/>
            <person name="Kuo A."/>
            <person name="Mondo S."/>
            <person name="Pangilinan J."/>
            <person name="Riley R."/>
            <person name="Labutti K."/>
            <person name="Andreopoulos B."/>
            <person name="Lipzen A."/>
            <person name="Chen C."/>
            <person name="Yanf M."/>
            <person name="Daum C."/>
            <person name="Ng V."/>
            <person name="Clum A."/>
            <person name="Ohm R."/>
            <person name="Martin F."/>
            <person name="Silar P."/>
            <person name="Natvig D."/>
            <person name="Lalanne C."/>
            <person name="Gautier V."/>
            <person name="Ament-Velasquez S.L."/>
            <person name="Kruys A."/>
            <person name="Hutchinson M.I."/>
            <person name="Powell A.J."/>
            <person name="Barry K."/>
            <person name="Miller A.N."/>
            <person name="Grigoriev I.V."/>
            <person name="Debuchy R."/>
            <person name="Gladieux P."/>
            <person name="Thoren M.H."/>
            <person name="Johannesson H."/>
        </authorList>
    </citation>
    <scope>NUCLEOTIDE SEQUENCE</scope>
    <source>
        <strain evidence="4">CBS 123565</strain>
    </source>
</reference>
<organism evidence="4 5">
    <name type="scientific">Trichocladium antarcticum</name>
    <dbReference type="NCBI Taxonomy" id="1450529"/>
    <lineage>
        <taxon>Eukaryota</taxon>
        <taxon>Fungi</taxon>
        <taxon>Dikarya</taxon>
        <taxon>Ascomycota</taxon>
        <taxon>Pezizomycotina</taxon>
        <taxon>Sordariomycetes</taxon>
        <taxon>Sordariomycetidae</taxon>
        <taxon>Sordariales</taxon>
        <taxon>Chaetomiaceae</taxon>
        <taxon>Trichocladium</taxon>
    </lineage>
</organism>
<dbReference type="SMART" id="SM00355">
    <property type="entry name" value="ZnF_C2H2"/>
    <property type="match status" value="6"/>
</dbReference>
<dbReference type="AlphaFoldDB" id="A0AAN6UE58"/>
<dbReference type="Proteomes" id="UP001304895">
    <property type="component" value="Unassembled WGS sequence"/>
</dbReference>
<dbReference type="SUPFAM" id="SSF57667">
    <property type="entry name" value="beta-beta-alpha zinc fingers"/>
    <property type="match status" value="1"/>
</dbReference>
<feature type="domain" description="C2H2-type" evidence="3">
    <location>
        <begin position="630"/>
        <end position="657"/>
    </location>
</feature>
<feature type="region of interest" description="Disordered" evidence="2">
    <location>
        <begin position="171"/>
        <end position="200"/>
    </location>
</feature>
<gene>
    <name evidence="4" type="ORF">BT67DRAFT_436360</name>
</gene>
<dbReference type="Gene3D" id="3.30.160.60">
    <property type="entry name" value="Classic Zinc Finger"/>
    <property type="match status" value="2"/>
</dbReference>
<protein>
    <recommendedName>
        <fullName evidence="3">C2H2-type domain-containing protein</fullName>
    </recommendedName>
</protein>
<feature type="region of interest" description="Disordered" evidence="2">
    <location>
        <begin position="1"/>
        <end position="32"/>
    </location>
</feature>
<evidence type="ECO:0000259" key="3">
    <source>
        <dbReference type="PROSITE" id="PS50157"/>
    </source>
</evidence>
<keyword evidence="1" id="KW-0862">Zinc</keyword>
<dbReference type="PANTHER" id="PTHR35391">
    <property type="entry name" value="C2H2-TYPE DOMAIN-CONTAINING PROTEIN-RELATED"/>
    <property type="match status" value="1"/>
</dbReference>
<evidence type="ECO:0000313" key="4">
    <source>
        <dbReference type="EMBL" id="KAK4131338.1"/>
    </source>
</evidence>
<feature type="region of interest" description="Disordered" evidence="2">
    <location>
        <begin position="45"/>
        <end position="66"/>
    </location>
</feature>
<feature type="compositionally biased region" description="Low complexity" evidence="2">
    <location>
        <begin position="430"/>
        <end position="442"/>
    </location>
</feature>
<accession>A0AAN6UE58</accession>
<evidence type="ECO:0000313" key="5">
    <source>
        <dbReference type="Proteomes" id="UP001304895"/>
    </source>
</evidence>
<feature type="region of interest" description="Disordered" evidence="2">
    <location>
        <begin position="391"/>
        <end position="444"/>
    </location>
</feature>
<keyword evidence="5" id="KW-1185">Reference proteome</keyword>
<feature type="region of interest" description="Disordered" evidence="2">
    <location>
        <begin position="509"/>
        <end position="540"/>
    </location>
</feature>
<evidence type="ECO:0000256" key="2">
    <source>
        <dbReference type="SAM" id="MobiDB-lite"/>
    </source>
</evidence>
<reference evidence="4" key="1">
    <citation type="journal article" date="2023" name="Mol. Phylogenet. Evol.">
        <title>Genome-scale phylogeny and comparative genomics of the fungal order Sordariales.</title>
        <authorList>
            <person name="Hensen N."/>
            <person name="Bonometti L."/>
            <person name="Westerberg I."/>
            <person name="Brannstrom I.O."/>
            <person name="Guillou S."/>
            <person name="Cros-Aarteil S."/>
            <person name="Calhoun S."/>
            <person name="Haridas S."/>
            <person name="Kuo A."/>
            <person name="Mondo S."/>
            <person name="Pangilinan J."/>
            <person name="Riley R."/>
            <person name="LaButti K."/>
            <person name="Andreopoulos B."/>
            <person name="Lipzen A."/>
            <person name="Chen C."/>
            <person name="Yan M."/>
            <person name="Daum C."/>
            <person name="Ng V."/>
            <person name="Clum A."/>
            <person name="Steindorff A."/>
            <person name="Ohm R.A."/>
            <person name="Martin F."/>
            <person name="Silar P."/>
            <person name="Natvig D.O."/>
            <person name="Lalanne C."/>
            <person name="Gautier V."/>
            <person name="Ament-Velasquez S.L."/>
            <person name="Kruys A."/>
            <person name="Hutchinson M.I."/>
            <person name="Powell A.J."/>
            <person name="Barry K."/>
            <person name="Miller A.N."/>
            <person name="Grigoriev I.V."/>
            <person name="Debuchy R."/>
            <person name="Gladieux P."/>
            <person name="Hiltunen Thoren M."/>
            <person name="Johannesson H."/>
        </authorList>
    </citation>
    <scope>NUCLEOTIDE SEQUENCE</scope>
    <source>
        <strain evidence="4">CBS 123565</strain>
    </source>
</reference>
<sequence>MADLSPGSPDSVNMHGLGRSPEAGIQPFGQYTSLAGHAGGPVGDLHFANSHGHPGFAQNYGQGSMNDPFRLNRGDEPWNPLMANAGPMCGDPGTDDTGTMPPSQVFLDFGGAFRYDVPPSEVDTVVSRSVAGILSDSGYGSMARQSVGNPSVYGGDLEQSAETQSLIQQFQRGMAHGSMSSDEEPRKQEGRAQTSASANRNANGLACPVCNYPVKTNSEMKKHEARHNKPHKCDVPGCPKATEGFSTNNDLERHKRCVHKFRKYDETVYRCDVGPCQDKHKDWPRQDNFRQHLKRKHGLEVTDLAHFTHRSSSPAYLPSLRTPDAVVPEASTALALASNPNSPGAWIALSNGRLAPPRLLHGDAKEARFTHSGNMVLFSAHAPLVEEGAFASLSGGGGPQCQGQTSPDNARPQLDMDPVFSGSSMPPVPRAASVASSEASPPVDEPACIPPTFLSRGVPGGDCLRPQDIYLQSREVMPLEMDGPAVAQEEPRSEYQEAAVGAMSNEVSVDESGHDAVVENGVDGSDEEDGDAPNSRNDEQADIPADCEMENPIAVAVYTKASPAGQQMAAGTPKHADFDDETKASAMIQSLMEKGMLDQILIKVGYQKASEADQNLPTGSSAAADNGRVNKCDDCHKTFQRRCELKKHRKRHEKPYACTFPKCDKKFGSKNDWKRHENSQHFQLEIWRCAERPPADHADDECGKVCHRRESLKSHLEREHGVRDPAAVDRKLADCRMGRNFESRFWCGFCQRTIEPTGTGGPAHGERFDHIDDHFNGRGGLPKADIRGWKHVDPDFADPAAAPPRAPVKGGRSARSRLARPPQARKRPLGSDGADPERVAKRARCGAGNQDVYWTCCLCGNYWSVEVTVKCMDSCNHTYCDHCEAFENNSTEKIGLMT</sequence>
<feature type="domain" description="C2H2-type" evidence="3">
    <location>
        <begin position="656"/>
        <end position="681"/>
    </location>
</feature>
<feature type="compositionally biased region" description="Basic residues" evidence="2">
    <location>
        <begin position="812"/>
        <end position="828"/>
    </location>
</feature>
<keyword evidence="1" id="KW-0479">Metal-binding</keyword>
<dbReference type="PROSITE" id="PS00028">
    <property type="entry name" value="ZINC_FINGER_C2H2_1"/>
    <property type="match status" value="3"/>
</dbReference>
<dbReference type="EMBL" id="MU853425">
    <property type="protein sequence ID" value="KAK4131338.1"/>
    <property type="molecule type" value="Genomic_DNA"/>
</dbReference>
<name>A0AAN6UE58_9PEZI</name>